<feature type="compositionally biased region" description="Polar residues" evidence="1">
    <location>
        <begin position="1"/>
        <end position="12"/>
    </location>
</feature>
<evidence type="ECO:0000256" key="1">
    <source>
        <dbReference type="SAM" id="MobiDB-lite"/>
    </source>
</evidence>
<proteinExistence type="predicted"/>
<accession>A0ABX4KAT7</accession>
<evidence type="ECO:0000313" key="3">
    <source>
        <dbReference type="Proteomes" id="UP000222523"/>
    </source>
</evidence>
<gene>
    <name evidence="2" type="ORF">VF04_38175</name>
</gene>
<evidence type="ECO:0000313" key="2">
    <source>
        <dbReference type="EMBL" id="PHJ79463.1"/>
    </source>
</evidence>
<name>A0ABX4KAT7_NOSLI</name>
<feature type="region of interest" description="Disordered" evidence="1">
    <location>
        <begin position="1"/>
        <end position="40"/>
    </location>
</feature>
<reference evidence="2 3" key="1">
    <citation type="submission" date="2015-02" db="EMBL/GenBank/DDBJ databases">
        <title>Nostoc linckia genome annotation.</title>
        <authorList>
            <person name="Zhou Z."/>
        </authorList>
    </citation>
    <scope>NUCLEOTIDE SEQUENCE [LARGE SCALE GENOMIC DNA]</scope>
    <source>
        <strain evidence="3">z7</strain>
    </source>
</reference>
<keyword evidence="3" id="KW-1185">Reference proteome</keyword>
<organism evidence="2 3">
    <name type="scientific">Nostoc linckia z7</name>
    <dbReference type="NCBI Taxonomy" id="1628745"/>
    <lineage>
        <taxon>Bacteria</taxon>
        <taxon>Bacillati</taxon>
        <taxon>Cyanobacteriota</taxon>
        <taxon>Cyanophyceae</taxon>
        <taxon>Nostocales</taxon>
        <taxon>Nostocaceae</taxon>
        <taxon>Nostoc</taxon>
    </lineage>
</organism>
<protein>
    <submittedName>
        <fullName evidence="2">Uncharacterized protein</fullName>
    </submittedName>
</protein>
<feature type="non-terminal residue" evidence="2">
    <location>
        <position position="1"/>
    </location>
</feature>
<sequence>QESEFRSQNSGVRIQESEFRSQNSGVRIQESEFRSQNSGVRSQKFKFNLVCTKFQLDLTGVKIGTIKFLPKISNF</sequence>
<comment type="caution">
    <text evidence="2">The sequence shown here is derived from an EMBL/GenBank/DDBJ whole genome shotgun (WGS) entry which is preliminary data.</text>
</comment>
<dbReference type="EMBL" id="LAHC01000259">
    <property type="protein sequence ID" value="PHJ79463.1"/>
    <property type="molecule type" value="Genomic_DNA"/>
</dbReference>
<dbReference type="Proteomes" id="UP000222523">
    <property type="component" value="Unassembled WGS sequence"/>
</dbReference>